<dbReference type="EMBL" id="GG675091">
    <property type="protein sequence ID" value="EER13632.1"/>
    <property type="molecule type" value="Genomic_DNA"/>
</dbReference>
<sequence length="173" mass="19348">MPASRTTYGPRFRTLWFDDDDLVPGGTWPRGKMLKYKLEALLDGELKSYGSNRRNEIPCFRTFICASHRECQFKVKAIRISGPEAKAGAALRLSLAEHSPELYRNCGVLQMKSTHPTQIARLGDALYSTADAAPDSKLGGHQRLAQAVRNKRKQFLANNHQVATSFDEALLEV</sequence>
<dbReference type="AlphaFoldDB" id="C5KPG0"/>
<gene>
    <name evidence="1" type="ORF">Pmar_PMAR027817</name>
</gene>
<proteinExistence type="predicted"/>
<dbReference type="GeneID" id="9042833"/>
<evidence type="ECO:0000313" key="2">
    <source>
        <dbReference type="Proteomes" id="UP000007800"/>
    </source>
</evidence>
<accession>C5KPG0</accession>
<name>C5KPG0_PERM5</name>
<evidence type="ECO:0000313" key="1">
    <source>
        <dbReference type="EMBL" id="EER13632.1"/>
    </source>
</evidence>
<keyword evidence="2" id="KW-1185">Reference proteome</keyword>
<reference evidence="1 2" key="1">
    <citation type="submission" date="2008-07" db="EMBL/GenBank/DDBJ databases">
        <authorList>
            <person name="El-Sayed N."/>
            <person name="Caler E."/>
            <person name="Inman J."/>
            <person name="Amedeo P."/>
            <person name="Hass B."/>
            <person name="Wortman J."/>
        </authorList>
    </citation>
    <scope>NUCLEOTIDE SEQUENCE [LARGE SCALE GENOMIC DNA]</scope>
    <source>
        <strain evidence="2">ATCC 50983 / TXsc</strain>
    </source>
</reference>
<dbReference type="OrthoDB" id="10440532at2759"/>
<organism evidence="2">
    <name type="scientific">Perkinsus marinus (strain ATCC 50983 / TXsc)</name>
    <dbReference type="NCBI Taxonomy" id="423536"/>
    <lineage>
        <taxon>Eukaryota</taxon>
        <taxon>Sar</taxon>
        <taxon>Alveolata</taxon>
        <taxon>Perkinsozoa</taxon>
        <taxon>Perkinsea</taxon>
        <taxon>Perkinsida</taxon>
        <taxon>Perkinsidae</taxon>
        <taxon>Perkinsus</taxon>
    </lineage>
</organism>
<dbReference type="RefSeq" id="XP_002781837.1">
    <property type="nucleotide sequence ID" value="XM_002781791.1"/>
</dbReference>
<dbReference type="Proteomes" id="UP000007800">
    <property type="component" value="Unassembled WGS sequence"/>
</dbReference>
<protein>
    <submittedName>
        <fullName evidence="1">Uncharacterized protein</fullName>
    </submittedName>
</protein>
<dbReference type="InParanoid" id="C5KPG0"/>